<dbReference type="SUPFAM" id="SSF53474">
    <property type="entry name" value="alpha/beta-Hydrolases"/>
    <property type="match status" value="1"/>
</dbReference>
<sequence length="260" mass="28655">MTRLPESHAFWLQASAPFRLALEARAGLEFASLFAAQPLLYSAPKGDGHPVLVLPRLLGCDLSTQPLRYYLSSLGYAASPWELGVNLGPRHGVLRDCLTRLEQLHAQHGRKVSLVGWSLGGLYAREMAKEAPDLVRQVITLGSPFTGDQKPVEFWKTYEAVTGDPMGLPEHHGPLDEAPPVPTTSIYSRSDGIVPWTASVEREGPRTENIEVESSHLGLAVSPLSLYAVADRLAQPEDIWRPFERSGIKGWLYRTPARIS</sequence>
<dbReference type="RefSeq" id="WP_164655900.1">
    <property type="nucleotide sequence ID" value="NZ_JAAIJR010000127.1"/>
</dbReference>
<evidence type="ECO:0000313" key="3">
    <source>
        <dbReference type="Proteomes" id="UP000471640"/>
    </source>
</evidence>
<reference evidence="3" key="1">
    <citation type="journal article" date="2020" name="Microbiol. Resour. Announc.">
        <title>Draft Genome Sequences of Thiorhodococcus mannitoliphagus and Thiorhodococcus minor, Purple Sulfur Photosynthetic Bacteria in the Gammaproteobacterial Family Chromatiaceae.</title>
        <authorList>
            <person name="Aviles F.A."/>
            <person name="Meyer T.E."/>
            <person name="Kyndt J.A."/>
        </authorList>
    </citation>
    <scope>NUCLEOTIDE SEQUENCE [LARGE SCALE GENOMIC DNA]</scope>
    <source>
        <strain evidence="3">DSM 18266</strain>
    </source>
</reference>
<keyword evidence="3" id="KW-1185">Reference proteome</keyword>
<comment type="caution">
    <text evidence="2">The sequence shown here is derived from an EMBL/GenBank/DDBJ whole genome shotgun (WGS) entry which is preliminary data.</text>
</comment>
<evidence type="ECO:0000259" key="1">
    <source>
        <dbReference type="Pfam" id="PF00561"/>
    </source>
</evidence>
<dbReference type="Proteomes" id="UP000471640">
    <property type="component" value="Unassembled WGS sequence"/>
</dbReference>
<dbReference type="AlphaFoldDB" id="A0A6P1E187"/>
<dbReference type="InterPro" id="IPR029058">
    <property type="entry name" value="AB_hydrolase_fold"/>
</dbReference>
<keyword evidence="2" id="KW-0378">Hydrolase</keyword>
<reference evidence="2 3" key="2">
    <citation type="submission" date="2020-02" db="EMBL/GenBank/DDBJ databases">
        <title>Genome sequences of Thiorhodococcus mannitoliphagus and Thiorhodococcus minor, purple sulfur photosynthetic bacteria in the gammaproteobacterial family, Chromatiaceae.</title>
        <authorList>
            <person name="Aviles F.A."/>
            <person name="Meyer T.E."/>
            <person name="Kyndt J.A."/>
        </authorList>
    </citation>
    <scope>NUCLEOTIDE SEQUENCE [LARGE SCALE GENOMIC DNA]</scope>
    <source>
        <strain evidence="2 3">DSM 18266</strain>
    </source>
</reference>
<protein>
    <submittedName>
        <fullName evidence="2">Alpha/beta fold hydrolase</fullName>
    </submittedName>
</protein>
<dbReference type="GO" id="GO:0016787">
    <property type="term" value="F:hydrolase activity"/>
    <property type="evidence" value="ECO:0007669"/>
    <property type="project" value="UniProtKB-KW"/>
</dbReference>
<organism evidence="2 3">
    <name type="scientific">Thiorhodococcus mannitoliphagus</name>
    <dbReference type="NCBI Taxonomy" id="329406"/>
    <lineage>
        <taxon>Bacteria</taxon>
        <taxon>Pseudomonadati</taxon>
        <taxon>Pseudomonadota</taxon>
        <taxon>Gammaproteobacteria</taxon>
        <taxon>Chromatiales</taxon>
        <taxon>Chromatiaceae</taxon>
        <taxon>Thiorhodococcus</taxon>
    </lineage>
</organism>
<evidence type="ECO:0000313" key="2">
    <source>
        <dbReference type="EMBL" id="NEX22806.1"/>
    </source>
</evidence>
<accession>A0A6P1E187</accession>
<dbReference type="EMBL" id="JAAIJR010000127">
    <property type="protein sequence ID" value="NEX22806.1"/>
    <property type="molecule type" value="Genomic_DNA"/>
</dbReference>
<dbReference type="Gene3D" id="3.40.50.1820">
    <property type="entry name" value="alpha/beta hydrolase"/>
    <property type="match status" value="1"/>
</dbReference>
<proteinExistence type="predicted"/>
<name>A0A6P1E187_9GAMM</name>
<feature type="domain" description="AB hydrolase-1" evidence="1">
    <location>
        <begin position="58"/>
        <end position="147"/>
    </location>
</feature>
<gene>
    <name evidence="2" type="ORF">G3480_21295</name>
</gene>
<dbReference type="InterPro" id="IPR000073">
    <property type="entry name" value="AB_hydrolase_1"/>
</dbReference>
<dbReference type="Pfam" id="PF00561">
    <property type="entry name" value="Abhydrolase_1"/>
    <property type="match status" value="1"/>
</dbReference>